<evidence type="ECO:0000313" key="2">
    <source>
        <dbReference type="Proteomes" id="UP000322667"/>
    </source>
</evidence>
<organism evidence="1 2">
    <name type="scientific">Gossypium tomentosum</name>
    <name type="common">Hawaiian cotton</name>
    <name type="synonym">Gossypium sandvicense</name>
    <dbReference type="NCBI Taxonomy" id="34277"/>
    <lineage>
        <taxon>Eukaryota</taxon>
        <taxon>Viridiplantae</taxon>
        <taxon>Streptophyta</taxon>
        <taxon>Embryophyta</taxon>
        <taxon>Tracheophyta</taxon>
        <taxon>Spermatophyta</taxon>
        <taxon>Magnoliopsida</taxon>
        <taxon>eudicotyledons</taxon>
        <taxon>Gunneridae</taxon>
        <taxon>Pentapetalae</taxon>
        <taxon>rosids</taxon>
        <taxon>malvids</taxon>
        <taxon>Malvales</taxon>
        <taxon>Malvaceae</taxon>
        <taxon>Malvoideae</taxon>
        <taxon>Gossypium</taxon>
    </lineage>
</organism>
<sequence>MFNRTFMEQMFPRLHTILAPTTSIRSPQSPIL</sequence>
<reference evidence="1 2" key="1">
    <citation type="submission" date="2019-07" db="EMBL/GenBank/DDBJ databases">
        <title>WGS assembly of Gossypium tomentosum.</title>
        <authorList>
            <person name="Chen Z.J."/>
            <person name="Sreedasyam A."/>
            <person name="Ando A."/>
            <person name="Song Q."/>
            <person name="De L."/>
            <person name="Hulse-Kemp A."/>
            <person name="Ding M."/>
            <person name="Ye W."/>
            <person name="Kirkbride R."/>
            <person name="Jenkins J."/>
            <person name="Plott C."/>
            <person name="Lovell J."/>
            <person name="Lin Y.-M."/>
            <person name="Vaughn R."/>
            <person name="Liu B."/>
            <person name="Li W."/>
            <person name="Simpson S."/>
            <person name="Scheffler B."/>
            <person name="Saski C."/>
            <person name="Grover C."/>
            <person name="Hu G."/>
            <person name="Conover J."/>
            <person name="Carlson J."/>
            <person name="Shu S."/>
            <person name="Boston L."/>
            <person name="Williams M."/>
            <person name="Peterson D."/>
            <person name="Mcgee K."/>
            <person name="Jones D."/>
            <person name="Wendel J."/>
            <person name="Stelly D."/>
            <person name="Grimwood J."/>
            <person name="Schmutz J."/>
        </authorList>
    </citation>
    <scope>NUCLEOTIDE SEQUENCE [LARGE SCALE GENOMIC DNA]</scope>
    <source>
        <strain evidence="1">7179.01</strain>
    </source>
</reference>
<protein>
    <submittedName>
        <fullName evidence="1">Uncharacterized protein</fullName>
    </submittedName>
</protein>
<dbReference type="EMBL" id="CM017618">
    <property type="protein sequence ID" value="TYI08972.1"/>
    <property type="molecule type" value="Genomic_DNA"/>
</dbReference>
<dbReference type="AlphaFoldDB" id="A0A5D2NY96"/>
<accession>A0A5D2NY96</accession>
<proteinExistence type="predicted"/>
<gene>
    <name evidence="1" type="ORF">ES332_A09G038500v1</name>
</gene>
<evidence type="ECO:0000313" key="1">
    <source>
        <dbReference type="EMBL" id="TYI08972.1"/>
    </source>
</evidence>
<name>A0A5D2NY96_GOSTO</name>
<keyword evidence="2" id="KW-1185">Reference proteome</keyword>
<dbReference type="Proteomes" id="UP000322667">
    <property type="component" value="Chromosome A09"/>
</dbReference>